<proteinExistence type="predicted"/>
<accession>A0A5S5DKX4</accession>
<dbReference type="AlphaFoldDB" id="A0A5S5DKX4"/>
<dbReference type="OrthoDB" id="709210at2"/>
<gene>
    <name evidence="1" type="ORF">BC792_10558</name>
</gene>
<dbReference type="RefSeq" id="WP_148907962.1">
    <property type="nucleotide sequence ID" value="NZ_VNHX01000005.1"/>
</dbReference>
<protein>
    <submittedName>
        <fullName evidence="1">Uncharacterized protein</fullName>
    </submittedName>
</protein>
<organism evidence="1 2">
    <name type="scientific">Sphingobacterium allocomposti</name>
    <dbReference type="NCBI Taxonomy" id="415956"/>
    <lineage>
        <taxon>Bacteria</taxon>
        <taxon>Pseudomonadati</taxon>
        <taxon>Bacteroidota</taxon>
        <taxon>Sphingobacteriia</taxon>
        <taxon>Sphingobacteriales</taxon>
        <taxon>Sphingobacteriaceae</taxon>
        <taxon>Sphingobacterium</taxon>
    </lineage>
</organism>
<reference evidence="1 2" key="1">
    <citation type="submission" date="2019-07" db="EMBL/GenBank/DDBJ databases">
        <title>Genomic Encyclopedia of Archaeal and Bacterial Type Strains, Phase II (KMG-II): from individual species to whole genera.</title>
        <authorList>
            <person name="Goeker M."/>
        </authorList>
    </citation>
    <scope>NUCLEOTIDE SEQUENCE [LARGE SCALE GENOMIC DNA]</scope>
    <source>
        <strain evidence="1 2">DSM 18850</strain>
    </source>
</reference>
<keyword evidence="2" id="KW-1185">Reference proteome</keyword>
<sequence length="109" mass="12399">MIMTNINFDSLQLEYLEKDSNIPKTVEDQVEETWFVKYRDEIVGVGLFLPDSDKCVLAIIGDSYDDRIVLGSYGTSDEQYQLIYQGLDIAFQAYLRSIKGDSVIEGDTL</sequence>
<evidence type="ECO:0000313" key="2">
    <source>
        <dbReference type="Proteomes" id="UP000325105"/>
    </source>
</evidence>
<name>A0A5S5DKX4_9SPHI</name>
<comment type="caution">
    <text evidence="1">The sequence shown here is derived from an EMBL/GenBank/DDBJ whole genome shotgun (WGS) entry which is preliminary data.</text>
</comment>
<evidence type="ECO:0000313" key="1">
    <source>
        <dbReference type="EMBL" id="TYP96567.1"/>
    </source>
</evidence>
<dbReference type="Proteomes" id="UP000325105">
    <property type="component" value="Unassembled WGS sequence"/>
</dbReference>
<dbReference type="EMBL" id="VNHX01000005">
    <property type="protein sequence ID" value="TYP96567.1"/>
    <property type="molecule type" value="Genomic_DNA"/>
</dbReference>